<dbReference type="Gene3D" id="1.20.120.30">
    <property type="entry name" value="Aspartate receptor, ligand-binding domain"/>
    <property type="match status" value="1"/>
</dbReference>
<gene>
    <name evidence="2" type="ORF">BegalDRAFT_1591</name>
</gene>
<evidence type="ECO:0000313" key="3">
    <source>
        <dbReference type="Proteomes" id="UP000005744"/>
    </source>
</evidence>
<dbReference type="STRING" id="395493.BegalDRAFT_1591"/>
<name>I3CFS7_9GAMM</name>
<dbReference type="Proteomes" id="UP000005744">
    <property type="component" value="Unassembled WGS sequence"/>
</dbReference>
<proteinExistence type="predicted"/>
<keyword evidence="3" id="KW-1185">Reference proteome</keyword>
<dbReference type="RefSeq" id="WP_002685443.1">
    <property type="nucleotide sequence ID" value="NZ_JH600070.1"/>
</dbReference>
<protein>
    <recommendedName>
        <fullName evidence="1">Chemoreceptor zinc-binding domain-containing protein</fullName>
    </recommendedName>
</protein>
<dbReference type="EMBL" id="JH600070">
    <property type="protein sequence ID" value="EIJ42470.1"/>
    <property type="molecule type" value="Genomic_DNA"/>
</dbReference>
<dbReference type="AlphaFoldDB" id="I3CFS7"/>
<dbReference type="Pfam" id="PF13682">
    <property type="entry name" value="CZB"/>
    <property type="match status" value="1"/>
</dbReference>
<dbReference type="InterPro" id="IPR025991">
    <property type="entry name" value="Chemoreceptor_zinc-bind_dom"/>
</dbReference>
<evidence type="ECO:0000259" key="1">
    <source>
        <dbReference type="Pfam" id="PF13682"/>
    </source>
</evidence>
<organism evidence="2 3">
    <name type="scientific">Beggiatoa alba B18LD</name>
    <dbReference type="NCBI Taxonomy" id="395493"/>
    <lineage>
        <taxon>Bacteria</taxon>
        <taxon>Pseudomonadati</taxon>
        <taxon>Pseudomonadota</taxon>
        <taxon>Gammaproteobacteria</taxon>
        <taxon>Thiotrichales</taxon>
        <taxon>Thiotrichaceae</taxon>
        <taxon>Beggiatoa</taxon>
    </lineage>
</organism>
<sequence>MASKAFFLMRLNDHIQYLKKIDATLSDKGDFQGTDCHDCKLGKWLYGDGDNEVSQLNNPIAKEIFSSLFEPHERFHQISKQALDLKKVGDMDGVHKLVTEMHVLSNTISRKLLDLDELDR</sequence>
<dbReference type="eggNOG" id="ENOG502ZWSF">
    <property type="taxonomic scope" value="Bacteria"/>
</dbReference>
<reference evidence="2 3" key="1">
    <citation type="submission" date="2011-11" db="EMBL/GenBank/DDBJ databases">
        <title>Improved High-Quality Draft sequence of Beggiatoa alba B18lD.</title>
        <authorList>
            <consortium name="US DOE Joint Genome Institute"/>
            <person name="Lucas S."/>
            <person name="Han J."/>
            <person name="Lapidus A."/>
            <person name="Cheng J.-F."/>
            <person name="Goodwin L."/>
            <person name="Pitluck S."/>
            <person name="Peters L."/>
            <person name="Mikhailova N."/>
            <person name="Held B."/>
            <person name="Detter J.C."/>
            <person name="Han C."/>
            <person name="Tapia R."/>
            <person name="Land M."/>
            <person name="Hauser L."/>
            <person name="Kyrpides N."/>
            <person name="Ivanova N."/>
            <person name="Pagani I."/>
            <person name="Samuel K."/>
            <person name="Teske A."/>
            <person name="Mueller J."/>
            <person name="Woyke T."/>
        </authorList>
    </citation>
    <scope>NUCLEOTIDE SEQUENCE [LARGE SCALE GENOMIC DNA]</scope>
    <source>
        <strain evidence="2 3">B18LD</strain>
    </source>
</reference>
<evidence type="ECO:0000313" key="2">
    <source>
        <dbReference type="EMBL" id="EIJ42470.1"/>
    </source>
</evidence>
<dbReference type="HOGENOM" id="CLU_2045114_0_0_6"/>
<accession>I3CFS7</accession>
<feature type="domain" description="Chemoreceptor zinc-binding" evidence="1">
    <location>
        <begin position="14"/>
        <end position="83"/>
    </location>
</feature>
<dbReference type="OrthoDB" id="9808588at2"/>